<keyword evidence="11 12" id="KW-0670">Pyruvate</keyword>
<comment type="pathway">
    <text evidence="12">Phospholipid metabolism; phosphatidylethanolamine biosynthesis; phosphatidylethanolamine from CDP-diacylglycerol: step 2/2.</text>
</comment>
<dbReference type="EMBL" id="JACEOL010000009">
    <property type="protein sequence ID" value="MBA4601364.1"/>
    <property type="molecule type" value="Genomic_DNA"/>
</dbReference>
<dbReference type="InterPro" id="IPR033178">
    <property type="entry name" value="PSD_type1_pro"/>
</dbReference>
<evidence type="ECO:0000256" key="7">
    <source>
        <dbReference type="ARBA" id="ARBA00023145"/>
    </source>
</evidence>
<comment type="PTM">
    <text evidence="12">Is synthesized initially as an inactive proenzyme. Formation of the active enzyme involves a self-maturation process in which the active site pyruvoyl group is generated from an internal serine residue via an autocatalytic post-translational modification. Two non-identical subunits are generated from the proenzyme in this reaction, and the pyruvate is formed at the N-terminus of the alpha chain, which is derived from the carboxyl end of the proenzyme. The autoendoproteolytic cleavage occurs by a canonical serine protease mechanism, in which the side chain hydroxyl group of the serine supplies its oxygen atom to form the C-terminus of the beta chain, while the remainder of the serine residue undergoes an oxidative deamination to produce ammonia and the pyruvoyl prosthetic group on the alpha chain. During this reaction, the Ser that is part of the protease active site of the proenzyme becomes the pyruvoyl prosthetic group, which constitutes an essential element of the active site of the mature decarboxylase.</text>
</comment>
<feature type="active site" description="Schiff-base intermediate with substrate; via pyruvic acid; for decarboxylase activity" evidence="12">
    <location>
        <position position="247"/>
    </location>
</feature>
<dbReference type="RefSeq" id="WP_181737753.1">
    <property type="nucleotide sequence ID" value="NZ_JACEOL010000009.1"/>
</dbReference>
<feature type="chain" id="PRO_5031658370" description="Phosphatidylserine decarboxylase alpha chain" evidence="12">
    <location>
        <begin position="247"/>
        <end position="295"/>
    </location>
</feature>
<organism evidence="13 14">
    <name type="scientific">Thermoactinomyces mirandus</name>
    <dbReference type="NCBI Taxonomy" id="2756294"/>
    <lineage>
        <taxon>Bacteria</taxon>
        <taxon>Bacillati</taxon>
        <taxon>Bacillota</taxon>
        <taxon>Bacilli</taxon>
        <taxon>Bacillales</taxon>
        <taxon>Thermoactinomycetaceae</taxon>
        <taxon>Thermoactinomyces</taxon>
    </lineage>
</organism>
<dbReference type="InterPro" id="IPR033177">
    <property type="entry name" value="PSD-B"/>
</dbReference>
<dbReference type="Pfam" id="PF02666">
    <property type="entry name" value="PS_Dcarbxylase"/>
    <property type="match status" value="1"/>
</dbReference>
<evidence type="ECO:0000256" key="3">
    <source>
        <dbReference type="ARBA" id="ARBA00022516"/>
    </source>
</evidence>
<keyword evidence="5 12" id="KW-0443">Lipid metabolism</keyword>
<dbReference type="NCBIfam" id="TIGR00163">
    <property type="entry name" value="PS_decarb"/>
    <property type="match status" value="1"/>
</dbReference>
<evidence type="ECO:0000256" key="2">
    <source>
        <dbReference type="ARBA" id="ARBA00022475"/>
    </source>
</evidence>
<evidence type="ECO:0000256" key="5">
    <source>
        <dbReference type="ARBA" id="ARBA00023098"/>
    </source>
</evidence>
<evidence type="ECO:0000256" key="12">
    <source>
        <dbReference type="HAMAP-Rule" id="MF_00662"/>
    </source>
</evidence>
<sequence length="295" mass="33875">MKQIWLRIVWRWLPKRVLSRWIGKLCRQHWSRRLIPYYVRRFDIDLNPVKRPVDEFEHLLAFFIRELRPETRPIAEGDDVVVSPVDGTISQIGMIEEGMLFQAKGITYSLEELLGQRQEHVSPFYGGSFMTIYLSPSDYHRIHMPLDGKVVACTHIPGNLYPVNKFGVNSITGLFVANERLISYIDSRHCGKIALVKVGATNVGSIKVCYDQNITTNQKVKKVMHQIYEPAHDLQKGDELGWFEFGSTVILLFEPGQIEWLNTCVPGTKLQMGQAVAYKLIKRRGVNCTRDKNTG</sequence>
<keyword evidence="10 12" id="KW-1208">Phospholipid metabolism</keyword>
<keyword evidence="7 12" id="KW-0865">Zymogen</keyword>
<dbReference type="GO" id="GO:0004609">
    <property type="term" value="F:phosphatidylserine decarboxylase activity"/>
    <property type="evidence" value="ECO:0007669"/>
    <property type="project" value="UniProtKB-UniRule"/>
</dbReference>
<protein>
    <recommendedName>
        <fullName evidence="12">Phosphatidylserine decarboxylase proenzyme</fullName>
        <ecNumber evidence="12">4.1.1.65</ecNumber>
    </recommendedName>
    <component>
        <recommendedName>
            <fullName evidence="12">Phosphatidylserine decarboxylase alpha chain</fullName>
        </recommendedName>
    </component>
    <component>
        <recommendedName>
            <fullName evidence="12">Phosphatidylserine decarboxylase beta chain</fullName>
        </recommendedName>
    </component>
</protein>
<evidence type="ECO:0000313" key="14">
    <source>
        <dbReference type="Proteomes" id="UP000538292"/>
    </source>
</evidence>
<keyword evidence="3 12" id="KW-0444">Lipid biosynthesis</keyword>
<comment type="cofactor">
    <cofactor evidence="12">
        <name>pyruvate</name>
        <dbReference type="ChEBI" id="CHEBI:15361"/>
    </cofactor>
    <text evidence="12">Binds 1 pyruvoyl group covalently per subunit.</text>
</comment>
<name>A0A7W1XQG7_9BACL</name>
<comment type="subunit">
    <text evidence="12">Heterodimer of a large membrane-associated beta subunit and a small pyruvoyl-containing alpha subunit.</text>
</comment>
<keyword evidence="14" id="KW-1185">Reference proteome</keyword>
<evidence type="ECO:0000313" key="13">
    <source>
        <dbReference type="EMBL" id="MBA4601364.1"/>
    </source>
</evidence>
<comment type="pathway">
    <text evidence="1">Lipid metabolism.</text>
</comment>
<evidence type="ECO:0000256" key="11">
    <source>
        <dbReference type="ARBA" id="ARBA00023317"/>
    </source>
</evidence>
<dbReference type="EC" id="4.1.1.65" evidence="12"/>
<evidence type="ECO:0000256" key="9">
    <source>
        <dbReference type="ARBA" id="ARBA00023239"/>
    </source>
</evidence>
<feature type="modified residue" description="Pyruvic acid (Ser); by autocatalysis" evidence="12">
    <location>
        <position position="247"/>
    </location>
</feature>
<comment type="similarity">
    <text evidence="12">Belongs to the phosphatidylserine decarboxylase family. PSD-B subfamily. Prokaryotic type I sub-subfamily.</text>
</comment>
<dbReference type="InterPro" id="IPR003817">
    <property type="entry name" value="PS_Dcarbxylase"/>
</dbReference>
<keyword evidence="2 12" id="KW-1003">Cell membrane</keyword>
<comment type="function">
    <text evidence="12">Catalyzes the formation of phosphatidylethanolamine (PtdEtn) from phosphatidylserine (PtdSer).</text>
</comment>
<comment type="caution">
    <text evidence="13">The sequence shown here is derived from an EMBL/GenBank/DDBJ whole genome shotgun (WGS) entry which is preliminary data.</text>
</comment>
<dbReference type="Proteomes" id="UP000538292">
    <property type="component" value="Unassembled WGS sequence"/>
</dbReference>
<accession>A0A7W1XQG7</accession>
<evidence type="ECO:0000256" key="6">
    <source>
        <dbReference type="ARBA" id="ARBA00023136"/>
    </source>
</evidence>
<reference evidence="13 14" key="1">
    <citation type="submission" date="2020-07" db="EMBL/GenBank/DDBJ databases">
        <title>Thermoactinomyces phylogeny.</title>
        <authorList>
            <person name="Dunlap C."/>
        </authorList>
    </citation>
    <scope>NUCLEOTIDE SEQUENCE [LARGE SCALE GENOMIC DNA]</scope>
    <source>
        <strain evidence="13 14">AMNI-1</strain>
    </source>
</reference>
<keyword evidence="4 12" id="KW-0210">Decarboxylase</keyword>
<comment type="subcellular location">
    <subcellularLocation>
        <location evidence="12">Cell membrane</location>
        <topology evidence="12">Peripheral membrane protein</topology>
    </subcellularLocation>
</comment>
<dbReference type="UniPathway" id="UPA00558">
    <property type="reaction ID" value="UER00616"/>
</dbReference>
<dbReference type="GO" id="GO:0005886">
    <property type="term" value="C:plasma membrane"/>
    <property type="evidence" value="ECO:0007669"/>
    <property type="project" value="UniProtKB-SubCell"/>
</dbReference>
<dbReference type="PANTHER" id="PTHR10067">
    <property type="entry name" value="PHOSPHATIDYLSERINE DECARBOXYLASE"/>
    <property type="match status" value="1"/>
</dbReference>
<keyword evidence="8 12" id="KW-0594">Phospholipid biosynthesis</keyword>
<evidence type="ECO:0000256" key="8">
    <source>
        <dbReference type="ARBA" id="ARBA00023209"/>
    </source>
</evidence>
<proteinExistence type="inferred from homology"/>
<dbReference type="GO" id="GO:0006646">
    <property type="term" value="P:phosphatidylethanolamine biosynthetic process"/>
    <property type="evidence" value="ECO:0007669"/>
    <property type="project" value="UniProtKB-UniRule"/>
</dbReference>
<evidence type="ECO:0000256" key="1">
    <source>
        <dbReference type="ARBA" id="ARBA00005189"/>
    </source>
</evidence>
<dbReference type="PANTHER" id="PTHR10067:SF6">
    <property type="entry name" value="PHOSPHATIDYLSERINE DECARBOXYLASE PROENZYME, MITOCHONDRIAL"/>
    <property type="match status" value="1"/>
</dbReference>
<feature type="active site" description="Charge relay system; for autoendoproteolytic cleavage activity" evidence="12">
    <location>
        <position position="86"/>
    </location>
</feature>
<feature type="active site" description="Charge relay system; for autoendoproteolytic cleavage activity" evidence="12">
    <location>
        <position position="143"/>
    </location>
</feature>
<dbReference type="HAMAP" id="MF_00662">
    <property type="entry name" value="PS_decarb_PSD_B_type1"/>
    <property type="match status" value="1"/>
</dbReference>
<comment type="catalytic activity">
    <reaction evidence="12">
        <text>a 1,2-diacyl-sn-glycero-3-phospho-L-serine + H(+) = a 1,2-diacyl-sn-glycero-3-phosphoethanolamine + CO2</text>
        <dbReference type="Rhea" id="RHEA:20828"/>
        <dbReference type="ChEBI" id="CHEBI:15378"/>
        <dbReference type="ChEBI" id="CHEBI:16526"/>
        <dbReference type="ChEBI" id="CHEBI:57262"/>
        <dbReference type="ChEBI" id="CHEBI:64612"/>
        <dbReference type="EC" id="4.1.1.65"/>
    </reaction>
</comment>
<feature type="chain" id="PRO_5031658371" description="Phosphatidylserine decarboxylase beta chain" evidence="12">
    <location>
        <begin position="1"/>
        <end position="246"/>
    </location>
</feature>
<gene>
    <name evidence="12 13" type="primary">psd</name>
    <name evidence="13" type="ORF">H2C83_03315</name>
</gene>
<keyword evidence="9 12" id="KW-0456">Lyase</keyword>
<feature type="active site" description="Charge relay system; for autoendoproteolytic cleavage activity" evidence="12">
    <location>
        <position position="247"/>
    </location>
</feature>
<keyword evidence="6 12" id="KW-0472">Membrane</keyword>
<feature type="site" description="Cleavage (non-hydrolytic); by autocatalysis" evidence="12">
    <location>
        <begin position="246"/>
        <end position="247"/>
    </location>
</feature>
<dbReference type="AlphaFoldDB" id="A0A7W1XQG7"/>
<evidence type="ECO:0000256" key="10">
    <source>
        <dbReference type="ARBA" id="ARBA00023264"/>
    </source>
</evidence>
<evidence type="ECO:0000256" key="4">
    <source>
        <dbReference type="ARBA" id="ARBA00022793"/>
    </source>
</evidence>